<reference evidence="1 2" key="1">
    <citation type="submission" date="2024-06" db="EMBL/GenBank/DDBJ databases">
        <authorList>
            <person name="Pan Q."/>
            <person name="Wen M."/>
            <person name="Jouanno E."/>
            <person name="Zahm M."/>
            <person name="Klopp C."/>
            <person name="Cabau C."/>
            <person name="Louis A."/>
            <person name="Berthelot C."/>
            <person name="Parey E."/>
            <person name="Roest Crollius H."/>
            <person name="Montfort J."/>
            <person name="Robinson-Rechavi M."/>
            <person name="Bouchez O."/>
            <person name="Lampietro C."/>
            <person name="Lopez Roques C."/>
            <person name="Donnadieu C."/>
            <person name="Postlethwait J."/>
            <person name="Bobe J."/>
            <person name="Verreycken H."/>
            <person name="Guiguen Y."/>
        </authorList>
    </citation>
    <scope>NUCLEOTIDE SEQUENCE [LARGE SCALE GENOMIC DNA]</scope>
    <source>
        <strain evidence="1">Up_M1</strain>
        <tissue evidence="1">Testis</tissue>
    </source>
</reference>
<comment type="caution">
    <text evidence="1">The sequence shown here is derived from an EMBL/GenBank/DDBJ whole genome shotgun (WGS) entry which is preliminary data.</text>
</comment>
<accession>A0ABD0X836</accession>
<evidence type="ECO:0000313" key="1">
    <source>
        <dbReference type="EMBL" id="KAL0994037.1"/>
    </source>
</evidence>
<organism evidence="1 2">
    <name type="scientific">Umbra pygmaea</name>
    <name type="common">Eastern mudminnow</name>
    <dbReference type="NCBI Taxonomy" id="75934"/>
    <lineage>
        <taxon>Eukaryota</taxon>
        <taxon>Metazoa</taxon>
        <taxon>Chordata</taxon>
        <taxon>Craniata</taxon>
        <taxon>Vertebrata</taxon>
        <taxon>Euteleostomi</taxon>
        <taxon>Actinopterygii</taxon>
        <taxon>Neopterygii</taxon>
        <taxon>Teleostei</taxon>
        <taxon>Protacanthopterygii</taxon>
        <taxon>Esociformes</taxon>
        <taxon>Umbridae</taxon>
        <taxon>Umbra</taxon>
    </lineage>
</organism>
<proteinExistence type="predicted"/>
<dbReference type="Proteomes" id="UP001557470">
    <property type="component" value="Unassembled WGS sequence"/>
</dbReference>
<gene>
    <name evidence="1" type="ORF">UPYG_G00117000</name>
</gene>
<name>A0ABD0X836_UMBPY</name>
<keyword evidence="2" id="KW-1185">Reference proteome</keyword>
<dbReference type="AlphaFoldDB" id="A0ABD0X836"/>
<dbReference type="EMBL" id="JAGEUA010000003">
    <property type="protein sequence ID" value="KAL0994037.1"/>
    <property type="molecule type" value="Genomic_DNA"/>
</dbReference>
<sequence>MQQPVSKKCYCELQWELKFISSTVVDEDTGPSSSNSRRSLRMNSQVNLRLLVKAHPQPQGGLKWKSMAS</sequence>
<evidence type="ECO:0000313" key="2">
    <source>
        <dbReference type="Proteomes" id="UP001557470"/>
    </source>
</evidence>
<protein>
    <submittedName>
        <fullName evidence="1">Uncharacterized protein</fullName>
    </submittedName>
</protein>